<evidence type="ECO:0000256" key="3">
    <source>
        <dbReference type="ARBA" id="ARBA00022989"/>
    </source>
</evidence>
<organism evidence="8">
    <name type="scientific">Microbacterium sp. A8/3-1</name>
    <dbReference type="NCBI Taxonomy" id="3160749"/>
    <lineage>
        <taxon>Bacteria</taxon>
        <taxon>Bacillati</taxon>
        <taxon>Actinomycetota</taxon>
        <taxon>Actinomycetes</taxon>
        <taxon>Micrococcales</taxon>
        <taxon>Microbacteriaceae</taxon>
        <taxon>Microbacterium</taxon>
    </lineage>
</organism>
<feature type="transmembrane region" description="Helical" evidence="6">
    <location>
        <begin position="76"/>
        <end position="100"/>
    </location>
</feature>
<evidence type="ECO:0000256" key="5">
    <source>
        <dbReference type="ARBA" id="ARBA00023251"/>
    </source>
</evidence>
<dbReference type="GO" id="GO:0046677">
    <property type="term" value="P:response to antibiotic"/>
    <property type="evidence" value="ECO:0007669"/>
    <property type="project" value="UniProtKB-KW"/>
</dbReference>
<feature type="transmembrane region" description="Helical" evidence="6">
    <location>
        <begin position="191"/>
        <end position="210"/>
    </location>
</feature>
<evidence type="ECO:0000256" key="6">
    <source>
        <dbReference type="SAM" id="Phobius"/>
    </source>
</evidence>
<evidence type="ECO:0000313" key="8">
    <source>
        <dbReference type="EMBL" id="XBX76535.1"/>
    </source>
</evidence>
<sequence length="282" mass="30563">MSSITTTTTPTTRKFGIGRTIRLGVRRIPFELRQYFRAGDQVFFTFLFPTLMYVVFATIFTGDIGEGPDQVSMATYYLPGLIAGGVLLSGVQAPALEIAAEKSDGTLKRLGGTPISPITYFIGKIGEVFVTAILQIALLIAVAVVVYGVELPTAPAIWGRFAWIFVLGLIACTLLGIALSSVPRSGKSSAAVVIPVVLLIQFVSGVYIAFSMLPEWLQNAAGVLPVKWIAQGMRSVFLPDSFRAAETSGSWDIGLIALMLVVWLAVGLVLSRLTFRWIRRDR</sequence>
<evidence type="ECO:0000256" key="2">
    <source>
        <dbReference type="ARBA" id="ARBA00022692"/>
    </source>
</evidence>
<reference evidence="8" key="1">
    <citation type="submission" date="2024-06" db="EMBL/GenBank/DDBJ databases">
        <title>Draft genome sequence of Microbacterium sp. strain A8/3-1, isolated from Oxytropis tragacanthoides Fisch. ex DC. Root nodules in the Altai region of Russia.</title>
        <authorList>
            <person name="Sazanova A."/>
            <person name="Guro P."/>
            <person name="Kuznetsova I."/>
            <person name="Belimov A."/>
            <person name="Safronova V."/>
        </authorList>
    </citation>
    <scope>NUCLEOTIDE SEQUENCE</scope>
    <source>
        <strain evidence="8">A8/3-1</strain>
    </source>
</reference>
<comment type="subcellular location">
    <subcellularLocation>
        <location evidence="1">Membrane</location>
        <topology evidence="1">Multi-pass membrane protein</topology>
    </subcellularLocation>
</comment>
<dbReference type="InterPro" id="IPR000412">
    <property type="entry name" value="ABC_2_transport"/>
</dbReference>
<evidence type="ECO:0000256" key="1">
    <source>
        <dbReference type="ARBA" id="ARBA00004141"/>
    </source>
</evidence>
<dbReference type="Pfam" id="PF12698">
    <property type="entry name" value="ABC2_membrane_3"/>
    <property type="match status" value="1"/>
</dbReference>
<feature type="transmembrane region" description="Helical" evidence="6">
    <location>
        <begin position="253"/>
        <end position="275"/>
    </location>
</feature>
<dbReference type="AlphaFoldDB" id="A0AAU7VQP9"/>
<dbReference type="RefSeq" id="WP_350350167.1">
    <property type="nucleotide sequence ID" value="NZ_CP158357.1"/>
</dbReference>
<feature type="transmembrane region" description="Helical" evidence="6">
    <location>
        <begin position="42"/>
        <end position="64"/>
    </location>
</feature>
<dbReference type="GO" id="GO:0043190">
    <property type="term" value="C:ATP-binding cassette (ABC) transporter complex"/>
    <property type="evidence" value="ECO:0007669"/>
    <property type="project" value="InterPro"/>
</dbReference>
<feature type="domain" description="ABC transmembrane type-2" evidence="7">
    <location>
        <begin position="40"/>
        <end position="274"/>
    </location>
</feature>
<dbReference type="PANTHER" id="PTHR43027:SF1">
    <property type="entry name" value="DOXORUBICIN RESISTANCE ABC TRANSPORTER PERMEASE PROTEIN DRRC-RELATED"/>
    <property type="match status" value="1"/>
</dbReference>
<dbReference type="GO" id="GO:0140359">
    <property type="term" value="F:ABC-type transporter activity"/>
    <property type="evidence" value="ECO:0007669"/>
    <property type="project" value="InterPro"/>
</dbReference>
<evidence type="ECO:0000259" key="7">
    <source>
        <dbReference type="PROSITE" id="PS51012"/>
    </source>
</evidence>
<proteinExistence type="predicted"/>
<dbReference type="InterPro" id="IPR047817">
    <property type="entry name" value="ABC2_TM_bact-type"/>
</dbReference>
<name>A0AAU7VQP9_9MICO</name>
<dbReference type="PROSITE" id="PS51012">
    <property type="entry name" value="ABC_TM2"/>
    <property type="match status" value="1"/>
</dbReference>
<accession>A0AAU7VQP9</accession>
<dbReference type="EMBL" id="CP158357">
    <property type="protein sequence ID" value="XBX76535.1"/>
    <property type="molecule type" value="Genomic_DNA"/>
</dbReference>
<keyword evidence="2 6" id="KW-0812">Transmembrane</keyword>
<dbReference type="PIRSF" id="PIRSF006648">
    <property type="entry name" value="DrrB"/>
    <property type="match status" value="1"/>
</dbReference>
<keyword evidence="3 6" id="KW-1133">Transmembrane helix</keyword>
<feature type="transmembrane region" description="Helical" evidence="6">
    <location>
        <begin position="128"/>
        <end position="149"/>
    </location>
</feature>
<keyword evidence="4 6" id="KW-0472">Membrane</keyword>
<dbReference type="InterPro" id="IPR052902">
    <property type="entry name" value="ABC-2_transporter"/>
</dbReference>
<gene>
    <name evidence="8" type="ORF">ABS642_11475</name>
</gene>
<feature type="transmembrane region" description="Helical" evidence="6">
    <location>
        <begin position="161"/>
        <end position="179"/>
    </location>
</feature>
<evidence type="ECO:0000256" key="4">
    <source>
        <dbReference type="ARBA" id="ARBA00023136"/>
    </source>
</evidence>
<protein>
    <submittedName>
        <fullName evidence="8">ABC transporter permease</fullName>
    </submittedName>
</protein>
<dbReference type="PANTHER" id="PTHR43027">
    <property type="entry name" value="DOXORUBICIN RESISTANCE ABC TRANSPORTER PERMEASE PROTEIN DRRC-RELATED"/>
    <property type="match status" value="1"/>
</dbReference>
<dbReference type="InterPro" id="IPR013525">
    <property type="entry name" value="ABC2_TM"/>
</dbReference>
<keyword evidence="5" id="KW-0046">Antibiotic resistance</keyword>